<dbReference type="EMBL" id="QGKV02000299">
    <property type="protein sequence ID" value="KAF3595700.1"/>
    <property type="molecule type" value="Genomic_DNA"/>
</dbReference>
<protein>
    <submittedName>
        <fullName evidence="2">Uncharacterized protein</fullName>
    </submittedName>
</protein>
<proteinExistence type="predicted"/>
<dbReference type="Proteomes" id="UP000266723">
    <property type="component" value="Unassembled WGS sequence"/>
</dbReference>
<keyword evidence="3" id="KW-1185">Reference proteome</keyword>
<reference evidence="2 3" key="1">
    <citation type="journal article" date="2020" name="BMC Genomics">
        <title>Intraspecific diversification of the crop wild relative Brassica cretica Lam. using demographic model selection.</title>
        <authorList>
            <person name="Kioukis A."/>
            <person name="Michalopoulou V.A."/>
            <person name="Briers L."/>
            <person name="Pirintsos S."/>
            <person name="Studholme D.J."/>
            <person name="Pavlidis P."/>
            <person name="Sarris P.F."/>
        </authorList>
    </citation>
    <scope>NUCLEOTIDE SEQUENCE [LARGE SCALE GENOMIC DNA]</scope>
    <source>
        <strain evidence="3">cv. PFS-1207/04</strain>
    </source>
</reference>
<evidence type="ECO:0000256" key="1">
    <source>
        <dbReference type="SAM" id="MobiDB-lite"/>
    </source>
</evidence>
<organism evidence="2 3">
    <name type="scientific">Brassica cretica</name>
    <name type="common">Mustard</name>
    <dbReference type="NCBI Taxonomy" id="69181"/>
    <lineage>
        <taxon>Eukaryota</taxon>
        <taxon>Viridiplantae</taxon>
        <taxon>Streptophyta</taxon>
        <taxon>Embryophyta</taxon>
        <taxon>Tracheophyta</taxon>
        <taxon>Spermatophyta</taxon>
        <taxon>Magnoliopsida</taxon>
        <taxon>eudicotyledons</taxon>
        <taxon>Gunneridae</taxon>
        <taxon>Pentapetalae</taxon>
        <taxon>rosids</taxon>
        <taxon>malvids</taxon>
        <taxon>Brassicales</taxon>
        <taxon>Brassicaceae</taxon>
        <taxon>Brassiceae</taxon>
        <taxon>Brassica</taxon>
    </lineage>
</organism>
<comment type="caution">
    <text evidence="2">The sequence shown here is derived from an EMBL/GenBank/DDBJ whole genome shotgun (WGS) entry which is preliminary data.</text>
</comment>
<name>A0ABQ7EGE1_BRACR</name>
<accession>A0ABQ7EGE1</accession>
<sequence>MTNDNNTAIDTTNVIQIPLNVAATDATVTTVGNITVSTAAATTTTTLSVGNVVDEITRCSLFGSFELEKKTRSSRLNVKLVERRLQFNSSSKMTLASVACHFYSSRVNDKNYDWLDPHLGYVGIPSPGPAIIIKPLFTLFKIAPPSSNPTRRLLLIPQSKSVYLSHSTDFGINKPSPKLKRRYMPSSTRSKKETELLFSPNPASLERSIRKEARSSSIDNTTCSSIDFCQPPSILTLVPSTDTRSPPSPEDTHLPSTDIFHPISIDTSIRISIDTSVGTSIDNELRGMVATLILVRDDR</sequence>
<feature type="region of interest" description="Disordered" evidence="1">
    <location>
        <begin position="175"/>
        <end position="196"/>
    </location>
</feature>
<gene>
    <name evidence="2" type="ORF">DY000_02020418</name>
</gene>
<evidence type="ECO:0000313" key="3">
    <source>
        <dbReference type="Proteomes" id="UP000266723"/>
    </source>
</evidence>
<evidence type="ECO:0000313" key="2">
    <source>
        <dbReference type="EMBL" id="KAF3595700.1"/>
    </source>
</evidence>